<protein>
    <submittedName>
        <fullName evidence="1">Uncharacterized protein</fullName>
    </submittedName>
</protein>
<name>A0A7R9ATX8_TIMSH</name>
<sequence>MTNVMLRMHLMPWMDGCLMEGNSEFRWLVMEDHHLPIEGTAAGGADAIAGTTKTPEVKISLPSSLSHQEPLSFKVSPLTLEVSSSLLHAFPLSLKVPLSFSLCQVTFRQQELSGQVSLPQQVEGSYQVTLQVKIACEQKLHMTCSKPLTRFAHNRHELFSFVSSARDVQHMRNNQTSEPTISHKSTCTFDNACALQPEASIQLHWLL</sequence>
<dbReference type="EMBL" id="OC001571">
    <property type="protein sequence ID" value="CAD7260219.1"/>
    <property type="molecule type" value="Genomic_DNA"/>
</dbReference>
<evidence type="ECO:0000313" key="1">
    <source>
        <dbReference type="EMBL" id="CAD7260219.1"/>
    </source>
</evidence>
<gene>
    <name evidence="1" type="ORF">TSIB3V08_LOCUS4402</name>
</gene>
<proteinExistence type="predicted"/>
<dbReference type="AlphaFoldDB" id="A0A7R9ATX8"/>
<organism evidence="1">
    <name type="scientific">Timema shepardi</name>
    <name type="common">Walking stick</name>
    <dbReference type="NCBI Taxonomy" id="629360"/>
    <lineage>
        <taxon>Eukaryota</taxon>
        <taxon>Metazoa</taxon>
        <taxon>Ecdysozoa</taxon>
        <taxon>Arthropoda</taxon>
        <taxon>Hexapoda</taxon>
        <taxon>Insecta</taxon>
        <taxon>Pterygota</taxon>
        <taxon>Neoptera</taxon>
        <taxon>Polyneoptera</taxon>
        <taxon>Phasmatodea</taxon>
        <taxon>Timematodea</taxon>
        <taxon>Timematoidea</taxon>
        <taxon>Timematidae</taxon>
        <taxon>Timema</taxon>
    </lineage>
</organism>
<accession>A0A7R9ATX8</accession>
<reference evidence="1" key="1">
    <citation type="submission" date="2020-11" db="EMBL/GenBank/DDBJ databases">
        <authorList>
            <person name="Tran Van P."/>
        </authorList>
    </citation>
    <scope>NUCLEOTIDE SEQUENCE</scope>
</reference>